<gene>
    <name evidence="2" type="ORF">PR002_g15186</name>
</gene>
<dbReference type="AlphaFoldDB" id="A0A6A3KVZ5"/>
<evidence type="ECO:0000313" key="3">
    <source>
        <dbReference type="Proteomes" id="UP000435112"/>
    </source>
</evidence>
<reference evidence="2 3" key="1">
    <citation type="submission" date="2018-09" db="EMBL/GenBank/DDBJ databases">
        <title>Genomic investigation of the strawberry pathogen Phytophthora fragariae indicates pathogenicity is determined by transcriptional variation in three key races.</title>
        <authorList>
            <person name="Adams T.M."/>
            <person name="Armitage A.D."/>
            <person name="Sobczyk M.K."/>
            <person name="Bates H.J."/>
            <person name="Dunwell J.M."/>
            <person name="Nellist C.F."/>
            <person name="Harrison R.J."/>
        </authorList>
    </citation>
    <scope>NUCLEOTIDE SEQUENCE [LARGE SCALE GENOMIC DNA]</scope>
    <source>
        <strain evidence="2 3">SCRP324</strain>
    </source>
</reference>
<protein>
    <submittedName>
        <fullName evidence="2">Uncharacterized protein</fullName>
    </submittedName>
</protein>
<dbReference type="Proteomes" id="UP000435112">
    <property type="component" value="Unassembled WGS sequence"/>
</dbReference>
<accession>A0A6A3KVZ5</accession>
<evidence type="ECO:0000313" key="2">
    <source>
        <dbReference type="EMBL" id="KAE9011090.1"/>
    </source>
</evidence>
<comment type="caution">
    <text evidence="2">The sequence shown here is derived from an EMBL/GenBank/DDBJ whole genome shotgun (WGS) entry which is preliminary data.</text>
</comment>
<evidence type="ECO:0000256" key="1">
    <source>
        <dbReference type="SAM" id="MobiDB-lite"/>
    </source>
</evidence>
<sequence length="150" mass="16766">MNDASTPELQHRTDSSGHRLVLHPSGGYVSVPVDFVPTPVSSPQNERLCKYSGTRCANVRSLKRNGELHNLCEFHRERANANQAASTLGRGSNVNLLGGDLALALVMLSTTFAKFRWTSDLVRERWYKAALAWWRPLLLSHEASTYQSSR</sequence>
<dbReference type="EMBL" id="QXFU01001088">
    <property type="protein sequence ID" value="KAE9011090.1"/>
    <property type="molecule type" value="Genomic_DNA"/>
</dbReference>
<proteinExistence type="predicted"/>
<organism evidence="2 3">
    <name type="scientific">Phytophthora rubi</name>
    <dbReference type="NCBI Taxonomy" id="129364"/>
    <lineage>
        <taxon>Eukaryota</taxon>
        <taxon>Sar</taxon>
        <taxon>Stramenopiles</taxon>
        <taxon>Oomycota</taxon>
        <taxon>Peronosporomycetes</taxon>
        <taxon>Peronosporales</taxon>
        <taxon>Peronosporaceae</taxon>
        <taxon>Phytophthora</taxon>
    </lineage>
</organism>
<feature type="region of interest" description="Disordered" evidence="1">
    <location>
        <begin position="1"/>
        <end position="21"/>
    </location>
</feature>
<dbReference type="OrthoDB" id="89365at2759"/>
<name>A0A6A3KVZ5_9STRA</name>